<dbReference type="PANTHER" id="PTHR33619">
    <property type="entry name" value="POLYSACCHARIDE EXPORT PROTEIN GFCE-RELATED"/>
    <property type="match status" value="1"/>
</dbReference>
<feature type="domain" description="Polysaccharide export protein N-terminal" evidence="2">
    <location>
        <begin position="38"/>
        <end position="110"/>
    </location>
</feature>
<comment type="caution">
    <text evidence="4">The sequence shown here is derived from an EMBL/GenBank/DDBJ whole genome shotgun (WGS) entry which is preliminary data.</text>
</comment>
<accession>A0ABX2D4L4</accession>
<dbReference type="Gene3D" id="3.30.1950.10">
    <property type="entry name" value="wza like domain"/>
    <property type="match status" value="1"/>
</dbReference>
<dbReference type="EMBL" id="SRRZ01000090">
    <property type="protein sequence ID" value="NQE36590.1"/>
    <property type="molecule type" value="Genomic_DNA"/>
</dbReference>
<evidence type="ECO:0000313" key="5">
    <source>
        <dbReference type="Proteomes" id="UP000702425"/>
    </source>
</evidence>
<gene>
    <name evidence="4" type="primary">kpsD_2</name>
    <name evidence="4" type="ORF">E5S67_04355</name>
</gene>
<name>A0ABX2D4L4_9CYAN</name>
<reference evidence="4 5" key="1">
    <citation type="journal article" date="2020" name="Sci. Rep.">
        <title>A novel cyanobacterial geosmin producer, revising GeoA distribution and dispersion patterns in Bacteria.</title>
        <authorList>
            <person name="Churro C."/>
            <person name="Semedo-Aguiar A.P."/>
            <person name="Silva A.D."/>
            <person name="Pereira-Leal J.B."/>
            <person name="Leite R.B."/>
        </authorList>
    </citation>
    <scope>NUCLEOTIDE SEQUENCE [LARGE SCALE GENOMIC DNA]</scope>
    <source>
        <strain evidence="4 5">IPMA8</strain>
    </source>
</reference>
<evidence type="ECO:0000259" key="2">
    <source>
        <dbReference type="Pfam" id="PF02563"/>
    </source>
</evidence>
<dbReference type="Proteomes" id="UP000702425">
    <property type="component" value="Unassembled WGS sequence"/>
</dbReference>
<dbReference type="InterPro" id="IPR019554">
    <property type="entry name" value="Soluble_ligand-bd"/>
</dbReference>
<dbReference type="RefSeq" id="WP_172190473.1">
    <property type="nucleotide sequence ID" value="NZ_CAWPPK010000308.1"/>
</dbReference>
<sequence length="476" mass="51472">MKWLTLPALQVPLLALVLTLSYPQINLAQSPAPPISINTDYYLGGGDNIRIDIYDLPQLSGEYQIPAGGAIQIPIIGSIPLQGLTLQEAAQVITRAYGRVVKRPLVTISLQAARPLNIWLSGEISRPGSYSLPLANGGGNRPSVQFPTLPQALEKAGGIRASADIRRIIIRRRIKANQEVTITYNLWDYLQTGQTSQDITLRDGDQILVPPQETINLAETNQVSESNFSIPAEQPRTVSVFGEVKRPGRYVAIGGDTQNGQRSNGQPTIIRALQLAGGITSIADIRQIQLQRYTRSGKQQIRTINLWQYLQEQDTSQDTILQEGDIIFVPTATAIDPGEVSVLATASFAPVTVQVSVIGEVNTPGGLKLPPNTTLNQAIMSAGGFRLSRANSRAVELIRLNPNGTISRSEVAINLNQGIDAQTNPLIQDNDIIIVGRSRTATLVDTITTVLTPASSIIGGILVPTRLLEFLRILGN</sequence>
<evidence type="ECO:0000313" key="4">
    <source>
        <dbReference type="EMBL" id="NQE36590.1"/>
    </source>
</evidence>
<evidence type="ECO:0000259" key="3">
    <source>
        <dbReference type="Pfam" id="PF10531"/>
    </source>
</evidence>
<keyword evidence="1" id="KW-0732">Signal</keyword>
<dbReference type="Pfam" id="PF10531">
    <property type="entry name" value="SLBB"/>
    <property type="match status" value="1"/>
</dbReference>
<feature type="domain" description="Soluble ligand binding" evidence="3">
    <location>
        <begin position="355"/>
        <end position="405"/>
    </location>
</feature>
<dbReference type="PANTHER" id="PTHR33619:SF3">
    <property type="entry name" value="POLYSACCHARIDE EXPORT PROTEIN GFCE-RELATED"/>
    <property type="match status" value="1"/>
</dbReference>
<dbReference type="Pfam" id="PF02563">
    <property type="entry name" value="Poly_export"/>
    <property type="match status" value="1"/>
</dbReference>
<keyword evidence="5" id="KW-1185">Reference proteome</keyword>
<evidence type="ECO:0000256" key="1">
    <source>
        <dbReference type="ARBA" id="ARBA00022729"/>
    </source>
</evidence>
<protein>
    <submittedName>
        <fullName evidence="4">Polysialic acid transport protein KpsD</fullName>
    </submittedName>
</protein>
<dbReference type="InterPro" id="IPR003715">
    <property type="entry name" value="Poly_export_N"/>
</dbReference>
<organism evidence="4 5">
    <name type="scientific">Microcoleus asticus IPMA8</name>
    <dbReference type="NCBI Taxonomy" id="2563858"/>
    <lineage>
        <taxon>Bacteria</taxon>
        <taxon>Bacillati</taxon>
        <taxon>Cyanobacteriota</taxon>
        <taxon>Cyanophyceae</taxon>
        <taxon>Oscillatoriophycideae</taxon>
        <taxon>Oscillatoriales</taxon>
        <taxon>Microcoleaceae</taxon>
        <taxon>Microcoleus</taxon>
        <taxon>Microcoleus asticus</taxon>
    </lineage>
</organism>
<proteinExistence type="predicted"/>
<dbReference type="InterPro" id="IPR049712">
    <property type="entry name" value="Poly_export"/>
</dbReference>
<dbReference type="Gene3D" id="3.10.560.10">
    <property type="entry name" value="Outer membrane lipoprotein wza domain like"/>
    <property type="match status" value="3"/>
</dbReference>